<dbReference type="EMBL" id="JXAK01000013">
    <property type="protein sequence ID" value="KIL41018.1"/>
    <property type="molecule type" value="Genomic_DNA"/>
</dbReference>
<dbReference type="EC" id="3.6.1.9" evidence="3"/>
<feature type="site" description="Important for substrate specificity" evidence="3">
    <location>
        <position position="159"/>
    </location>
</feature>
<keyword evidence="3" id="KW-0546">Nucleotide metabolism</keyword>
<evidence type="ECO:0000256" key="1">
    <source>
        <dbReference type="ARBA" id="ARBA00001968"/>
    </source>
</evidence>
<dbReference type="InterPro" id="IPR029001">
    <property type="entry name" value="ITPase-like_fam"/>
</dbReference>
<dbReference type="PANTHER" id="PTHR43213:SF5">
    <property type="entry name" value="BIFUNCTIONAL DTTP_UTP PYROPHOSPHATASE_METHYLTRANSFERASE PROTEIN-RELATED"/>
    <property type="match status" value="1"/>
</dbReference>
<gene>
    <name evidence="4" type="ORF">SD70_09315</name>
</gene>
<dbReference type="PIRSF" id="PIRSF006305">
    <property type="entry name" value="Maf"/>
    <property type="match status" value="1"/>
</dbReference>
<keyword evidence="3" id="KW-0963">Cytoplasm</keyword>
<dbReference type="Pfam" id="PF02545">
    <property type="entry name" value="Maf"/>
    <property type="match status" value="1"/>
</dbReference>
<keyword evidence="5" id="KW-1185">Reference proteome</keyword>
<name>A0ABR5AJK3_9BACL</name>
<evidence type="ECO:0000313" key="5">
    <source>
        <dbReference type="Proteomes" id="UP000031967"/>
    </source>
</evidence>
<evidence type="ECO:0000256" key="2">
    <source>
        <dbReference type="ARBA" id="ARBA00022801"/>
    </source>
</evidence>
<feature type="active site" description="Proton acceptor" evidence="3">
    <location>
        <position position="74"/>
    </location>
</feature>
<feature type="site" description="Important for substrate specificity" evidence="3">
    <location>
        <position position="17"/>
    </location>
</feature>
<accession>A0ABR5AJK3</accession>
<dbReference type="PANTHER" id="PTHR43213">
    <property type="entry name" value="BIFUNCTIONAL DTTP/UTP PYROPHOSPHATASE/METHYLTRANSFERASE PROTEIN-RELATED"/>
    <property type="match status" value="1"/>
</dbReference>
<protein>
    <recommendedName>
        <fullName evidence="3">dTTP/UTP pyrophosphatase</fullName>
        <shortName evidence="3">dTTPase/UTPase</shortName>
        <ecNumber evidence="3">3.6.1.9</ecNumber>
    </recommendedName>
    <alternativeName>
        <fullName evidence="3">Nucleoside triphosphate pyrophosphatase</fullName>
    </alternativeName>
    <alternativeName>
        <fullName evidence="3">Nucleotide pyrophosphatase</fullName>
        <shortName evidence="3">Nucleotide PPase</shortName>
    </alternativeName>
</protein>
<dbReference type="HAMAP" id="MF_00528">
    <property type="entry name" value="Maf"/>
    <property type="match status" value="1"/>
</dbReference>
<dbReference type="SUPFAM" id="SSF52972">
    <property type="entry name" value="ITPase-like"/>
    <property type="match status" value="1"/>
</dbReference>
<dbReference type="Gene3D" id="3.90.950.10">
    <property type="match status" value="1"/>
</dbReference>
<feature type="site" description="Important for substrate specificity" evidence="3">
    <location>
        <position position="75"/>
    </location>
</feature>
<comment type="caution">
    <text evidence="4">The sequence shown here is derived from an EMBL/GenBank/DDBJ whole genome shotgun (WGS) entry which is preliminary data.</text>
</comment>
<dbReference type="NCBIfam" id="TIGR00172">
    <property type="entry name" value="maf"/>
    <property type="match status" value="1"/>
</dbReference>
<comment type="similarity">
    <text evidence="3">Belongs to the Maf family. YhdE subfamily.</text>
</comment>
<dbReference type="InterPro" id="IPR003697">
    <property type="entry name" value="Maf-like"/>
</dbReference>
<evidence type="ECO:0000256" key="3">
    <source>
        <dbReference type="HAMAP-Rule" id="MF_00528"/>
    </source>
</evidence>
<keyword evidence="2 3" id="KW-0378">Hydrolase</keyword>
<reference evidence="4 5" key="1">
    <citation type="submission" date="2014-12" db="EMBL/GenBank/DDBJ databases">
        <title>Draft genome sequence of Paenibacillus kamchatkensis strain B-2647.</title>
        <authorList>
            <person name="Karlyshev A.V."/>
            <person name="Kudryashova E.B."/>
        </authorList>
    </citation>
    <scope>NUCLEOTIDE SEQUENCE [LARGE SCALE GENOMIC DNA]</scope>
    <source>
        <strain evidence="4 5">VKM B-2647</strain>
    </source>
</reference>
<comment type="cofactor">
    <cofactor evidence="1 3">
        <name>a divalent metal cation</name>
        <dbReference type="ChEBI" id="CHEBI:60240"/>
    </cofactor>
</comment>
<comment type="catalytic activity">
    <reaction evidence="3">
        <text>dTTP + H2O = dTMP + diphosphate + H(+)</text>
        <dbReference type="Rhea" id="RHEA:28534"/>
        <dbReference type="ChEBI" id="CHEBI:15377"/>
        <dbReference type="ChEBI" id="CHEBI:15378"/>
        <dbReference type="ChEBI" id="CHEBI:33019"/>
        <dbReference type="ChEBI" id="CHEBI:37568"/>
        <dbReference type="ChEBI" id="CHEBI:63528"/>
        <dbReference type="EC" id="3.6.1.9"/>
    </reaction>
</comment>
<comment type="catalytic activity">
    <reaction evidence="3">
        <text>UTP + H2O = UMP + diphosphate + H(+)</text>
        <dbReference type="Rhea" id="RHEA:29395"/>
        <dbReference type="ChEBI" id="CHEBI:15377"/>
        <dbReference type="ChEBI" id="CHEBI:15378"/>
        <dbReference type="ChEBI" id="CHEBI:33019"/>
        <dbReference type="ChEBI" id="CHEBI:46398"/>
        <dbReference type="ChEBI" id="CHEBI:57865"/>
        <dbReference type="EC" id="3.6.1.9"/>
    </reaction>
</comment>
<proteinExistence type="inferred from homology"/>
<organism evidence="4 5">
    <name type="scientific">Gordoniibacillus kamchatkensis</name>
    <dbReference type="NCBI Taxonomy" id="1590651"/>
    <lineage>
        <taxon>Bacteria</taxon>
        <taxon>Bacillati</taxon>
        <taxon>Bacillota</taxon>
        <taxon>Bacilli</taxon>
        <taxon>Bacillales</taxon>
        <taxon>Paenibacillaceae</taxon>
        <taxon>Gordoniibacillus</taxon>
    </lineage>
</organism>
<dbReference type="CDD" id="cd00555">
    <property type="entry name" value="Maf"/>
    <property type="match status" value="1"/>
</dbReference>
<comment type="caution">
    <text evidence="3">Lacks conserved residue(s) required for the propagation of feature annotation.</text>
</comment>
<dbReference type="RefSeq" id="WP_041047310.1">
    <property type="nucleotide sequence ID" value="NZ_JXAK01000013.1"/>
</dbReference>
<evidence type="ECO:0000313" key="4">
    <source>
        <dbReference type="EMBL" id="KIL41018.1"/>
    </source>
</evidence>
<comment type="function">
    <text evidence="3">Nucleoside triphosphate pyrophosphatase that hydrolyzes dTTP and UTP. May have a dual role in cell division arrest and in preventing the incorporation of modified nucleotides into cellular nucleic acids.</text>
</comment>
<dbReference type="Proteomes" id="UP000031967">
    <property type="component" value="Unassembled WGS sequence"/>
</dbReference>
<sequence>MSRITHDQIILASSSPRRKELLSGLKIPFITHPSAEDEDVTEGTPPQKIVEILALRKAKSVASHYENGLIIGSDTIVVLENDVLGKPKDHNDAFNMLSKLQGQLHTVFTGLAIVNAKSGQSKVSYNSTEVKIKSLTNDQIRRYIATGEPDDKAGSYAIQGIGATLVEKINGDYFTVVGLPVGLLSDMLSEFGVNVF</sequence>
<comment type="subcellular location">
    <subcellularLocation>
        <location evidence="3">Cytoplasm</location>
    </subcellularLocation>
</comment>